<organism evidence="1">
    <name type="scientific">marine sediment metagenome</name>
    <dbReference type="NCBI Taxonomy" id="412755"/>
    <lineage>
        <taxon>unclassified sequences</taxon>
        <taxon>metagenomes</taxon>
        <taxon>ecological metagenomes</taxon>
    </lineage>
</organism>
<protein>
    <submittedName>
        <fullName evidence="1">Uncharacterized protein</fullName>
    </submittedName>
</protein>
<dbReference type="EMBL" id="LAZR01031434">
    <property type="protein sequence ID" value="KKL53768.1"/>
    <property type="molecule type" value="Genomic_DNA"/>
</dbReference>
<dbReference type="AlphaFoldDB" id="A0A0F9CWQ0"/>
<accession>A0A0F9CWQ0</accession>
<gene>
    <name evidence="1" type="ORF">LCGC14_2272120</name>
</gene>
<sequence>MLYLRVNRSLPEKVFIVVLNSWSTASLTNGQPVMWDYPTDADGVGVTRPTARATSGGAAIAGVAAETIVSGDFGLIQI</sequence>
<name>A0A0F9CWQ0_9ZZZZ</name>
<evidence type="ECO:0000313" key="1">
    <source>
        <dbReference type="EMBL" id="KKL53768.1"/>
    </source>
</evidence>
<proteinExistence type="predicted"/>
<comment type="caution">
    <text evidence="1">The sequence shown here is derived from an EMBL/GenBank/DDBJ whole genome shotgun (WGS) entry which is preliminary data.</text>
</comment>
<reference evidence="1" key="1">
    <citation type="journal article" date="2015" name="Nature">
        <title>Complex archaea that bridge the gap between prokaryotes and eukaryotes.</title>
        <authorList>
            <person name="Spang A."/>
            <person name="Saw J.H."/>
            <person name="Jorgensen S.L."/>
            <person name="Zaremba-Niedzwiedzka K."/>
            <person name="Martijn J."/>
            <person name="Lind A.E."/>
            <person name="van Eijk R."/>
            <person name="Schleper C."/>
            <person name="Guy L."/>
            <person name="Ettema T.J."/>
        </authorList>
    </citation>
    <scope>NUCLEOTIDE SEQUENCE</scope>
</reference>